<proteinExistence type="predicted"/>
<evidence type="ECO:0000313" key="1">
    <source>
        <dbReference type="EMBL" id="KAJ2880236.1"/>
    </source>
</evidence>
<comment type="caution">
    <text evidence="1">The sequence shown here is derived from an EMBL/GenBank/DDBJ whole genome shotgun (WGS) entry which is preliminary data.</text>
</comment>
<dbReference type="Proteomes" id="UP001139981">
    <property type="component" value="Unassembled WGS sequence"/>
</dbReference>
<dbReference type="EMBL" id="JANBVB010003150">
    <property type="protein sequence ID" value="KAJ2880236.1"/>
    <property type="molecule type" value="Genomic_DNA"/>
</dbReference>
<sequence length="102" mass="11494">MFDMELDEDSSLDKPLRAMHSPPLQLPSMTILRSDPRVASPRSESPNHMRRKPSVSAGVLDMLEHQLDDTHIDMDYEDMTCNVQVEVPIVDDFINDGTNSAP</sequence>
<evidence type="ECO:0000313" key="2">
    <source>
        <dbReference type="Proteomes" id="UP001139981"/>
    </source>
</evidence>
<keyword evidence="2" id="KW-1185">Reference proteome</keyword>
<accession>A0ACC1LUX4</accession>
<protein>
    <submittedName>
        <fullName evidence="1">Uncharacterized protein</fullName>
    </submittedName>
</protein>
<feature type="non-terminal residue" evidence="1">
    <location>
        <position position="102"/>
    </location>
</feature>
<name>A0ACC1LUX4_9FUNG</name>
<reference evidence="1" key="1">
    <citation type="submission" date="2022-07" db="EMBL/GenBank/DDBJ databases">
        <title>Phylogenomic reconstructions and comparative analyses of Kickxellomycotina fungi.</title>
        <authorList>
            <person name="Reynolds N.K."/>
            <person name="Stajich J.E."/>
            <person name="Barry K."/>
            <person name="Grigoriev I.V."/>
            <person name="Crous P."/>
            <person name="Smith M.E."/>
        </authorList>
    </citation>
    <scope>NUCLEOTIDE SEQUENCE</scope>
    <source>
        <strain evidence="1">CBS 190363</strain>
    </source>
</reference>
<organism evidence="1 2">
    <name type="scientific">Coemansia aciculifera</name>
    <dbReference type="NCBI Taxonomy" id="417176"/>
    <lineage>
        <taxon>Eukaryota</taxon>
        <taxon>Fungi</taxon>
        <taxon>Fungi incertae sedis</taxon>
        <taxon>Zoopagomycota</taxon>
        <taxon>Kickxellomycotina</taxon>
        <taxon>Kickxellomycetes</taxon>
        <taxon>Kickxellales</taxon>
        <taxon>Kickxellaceae</taxon>
        <taxon>Coemansia</taxon>
    </lineage>
</organism>
<gene>
    <name evidence="1" type="ORF">IWW38_005983</name>
</gene>